<keyword evidence="2" id="KW-1185">Reference proteome</keyword>
<reference evidence="1 2" key="1">
    <citation type="journal article" date="2019" name="Emerg. Microbes Infect.">
        <title>Comprehensive subspecies identification of 175 nontuberculous mycobacteria species based on 7547 genomic profiles.</title>
        <authorList>
            <person name="Matsumoto Y."/>
            <person name="Kinjo T."/>
            <person name="Motooka D."/>
            <person name="Nabeya D."/>
            <person name="Jung N."/>
            <person name="Uechi K."/>
            <person name="Horii T."/>
            <person name="Iida T."/>
            <person name="Fujita J."/>
            <person name="Nakamura S."/>
        </authorList>
    </citation>
    <scope>NUCLEOTIDE SEQUENCE [LARGE SCALE GENOMIC DNA]</scope>
    <source>
        <strain evidence="1 2">JCM 12657</strain>
    </source>
</reference>
<gene>
    <name evidence="1" type="ORF">MSHO_33600</name>
</gene>
<protein>
    <submittedName>
        <fullName evidence="1">Uncharacterized protein</fullName>
    </submittedName>
</protein>
<dbReference type="KEGG" id="msho:MSHO_33600"/>
<sequence>MSLFIRVAPGSRYGSCGFDEALERLAGVPGEVDPMRQATGRRDCTGNKAYRIMLSTIIFEMAVRTVKQMD</sequence>
<organism evidence="1 2">
    <name type="scientific">Mycobacterium shottsii</name>
    <dbReference type="NCBI Taxonomy" id="133549"/>
    <lineage>
        <taxon>Bacteria</taxon>
        <taxon>Bacillati</taxon>
        <taxon>Actinomycetota</taxon>
        <taxon>Actinomycetes</taxon>
        <taxon>Mycobacteriales</taxon>
        <taxon>Mycobacteriaceae</taxon>
        <taxon>Mycobacterium</taxon>
        <taxon>Mycobacterium ulcerans group</taxon>
    </lineage>
</organism>
<dbReference type="AlphaFoldDB" id="A0A7I7LDZ0"/>
<accession>A0A7I7LDZ0</accession>
<dbReference type="EMBL" id="AP022572">
    <property type="protein sequence ID" value="BBX58015.1"/>
    <property type="molecule type" value="Genomic_DNA"/>
</dbReference>
<name>A0A7I7LDZ0_9MYCO</name>
<evidence type="ECO:0000313" key="1">
    <source>
        <dbReference type="EMBL" id="BBX58015.1"/>
    </source>
</evidence>
<dbReference type="Proteomes" id="UP000467164">
    <property type="component" value="Chromosome"/>
</dbReference>
<proteinExistence type="predicted"/>
<evidence type="ECO:0000313" key="2">
    <source>
        <dbReference type="Proteomes" id="UP000467164"/>
    </source>
</evidence>